<reference evidence="3 4" key="1">
    <citation type="submission" date="2019-03" db="EMBL/GenBank/DDBJ databases">
        <authorList>
            <person name="Gaulin E."/>
            <person name="Dumas B."/>
        </authorList>
    </citation>
    <scope>NUCLEOTIDE SEQUENCE [LARGE SCALE GENOMIC DNA]</scope>
    <source>
        <strain evidence="3">CBS 568.67</strain>
    </source>
</reference>
<feature type="compositionally biased region" description="Basic and acidic residues" evidence="1">
    <location>
        <begin position="205"/>
        <end position="216"/>
    </location>
</feature>
<sequence>MVGQGLRFALARVVARQPKSEGSKHHKSSHPMPFTHLQAYAHVSQTFLETAARVLTKTKHTRRSSTSASNSNGASVCPLLRSDTLEELDWSLAIDVDSSKARPTIGHTAALLLDLWDLLLLSCEHMLEPALEASMTDFGEKMKWEKTELLVVKLMERREFQKVYDAFVVATDDKKDNNAPSPPATSSSSMRTSKKKHHGGFLSKRSTDPSHDDTLRSTDNNVADDPLLPLNADAAALLTKYMTLLHRTFVYASSTDIRSVMSSTLYNSVFSISFCRLPRAQAIILAAFDGQGFHGAWRRQTQPSTLLSAKRTFFEDDNPALFGWAALDDTTRLQPTLDAIYDTLRTNLALLTHPEAHPRTSSTTSGSDDDDGDNALPPRPAHAASSLCVSMFLALWIAMTHHILRTGRGHIPWRDIPAYHALHARALVLFEKAYALQTLECDDDSNLVRFDLVARRRDKLHAAMPVEILYPQVVFATTTKILSLTRLVHDFAAILFKHTNIPYARAVPPCVAHLEHWIGVLPMDVFKDERLRTLLVTHVRKILLSDRVDRLKSMLVFLLHCTGLFDLALQADLLRVLLDSFSRLFRHWFRDVRFCYHLNLLYLFGDRRALNSHSDAILLGLDTDDMDLLDCHPTWLPFDEQLLDALDACRHVNQTTPYDRTSFNEYIGQLEHYYQNAEALPAGEAVPIPRIKLQVPGARGGGG</sequence>
<evidence type="ECO:0000313" key="3">
    <source>
        <dbReference type="EMBL" id="VFT92111.1"/>
    </source>
</evidence>
<dbReference type="PANTHER" id="PTHR35397">
    <property type="entry name" value="C2 DOMAIN-CONTAINING PROTEIN-RELATED"/>
    <property type="match status" value="1"/>
</dbReference>
<feature type="region of interest" description="Disordered" evidence="1">
    <location>
        <begin position="355"/>
        <end position="379"/>
    </location>
</feature>
<proteinExistence type="predicted"/>
<organism evidence="3 4">
    <name type="scientific">Aphanomyces stellatus</name>
    <dbReference type="NCBI Taxonomy" id="120398"/>
    <lineage>
        <taxon>Eukaryota</taxon>
        <taxon>Sar</taxon>
        <taxon>Stramenopiles</taxon>
        <taxon>Oomycota</taxon>
        <taxon>Saprolegniomycetes</taxon>
        <taxon>Saprolegniales</taxon>
        <taxon>Verrucalvaceae</taxon>
        <taxon>Aphanomyces</taxon>
    </lineage>
</organism>
<protein>
    <submittedName>
        <fullName evidence="3">Aste57867_15302 protein</fullName>
    </submittedName>
</protein>
<dbReference type="AlphaFoldDB" id="A0A485L5Q0"/>
<name>A0A485L5Q0_9STRA</name>
<dbReference type="OrthoDB" id="66598at2759"/>
<reference evidence="2" key="2">
    <citation type="submission" date="2019-06" db="EMBL/GenBank/DDBJ databases">
        <title>Genomics analysis of Aphanomyces spp. identifies a new class of oomycete effector associated with host adaptation.</title>
        <authorList>
            <person name="Gaulin E."/>
        </authorList>
    </citation>
    <scope>NUCLEOTIDE SEQUENCE</scope>
    <source>
        <strain evidence="2">CBS 578.67</strain>
    </source>
</reference>
<dbReference type="EMBL" id="VJMH01005645">
    <property type="protein sequence ID" value="KAF0693803.1"/>
    <property type="molecule type" value="Genomic_DNA"/>
</dbReference>
<keyword evidence="4" id="KW-1185">Reference proteome</keyword>
<feature type="region of interest" description="Disordered" evidence="1">
    <location>
        <begin position="174"/>
        <end position="222"/>
    </location>
</feature>
<dbReference type="PANTHER" id="PTHR35397:SF1">
    <property type="entry name" value="ARMADILLO-LIKE HELICAL DOMAIN-CONTAINING PROTEIN"/>
    <property type="match status" value="1"/>
</dbReference>
<gene>
    <name evidence="3" type="primary">Aste57867_15302</name>
    <name evidence="2" type="ORF">As57867_015246</name>
    <name evidence="3" type="ORF">ASTE57867_15302</name>
</gene>
<dbReference type="Proteomes" id="UP000332933">
    <property type="component" value="Unassembled WGS sequence"/>
</dbReference>
<evidence type="ECO:0000313" key="2">
    <source>
        <dbReference type="EMBL" id="KAF0693803.1"/>
    </source>
</evidence>
<accession>A0A485L5Q0</accession>
<evidence type="ECO:0000256" key="1">
    <source>
        <dbReference type="SAM" id="MobiDB-lite"/>
    </source>
</evidence>
<dbReference type="EMBL" id="CAADRA010005666">
    <property type="protein sequence ID" value="VFT92111.1"/>
    <property type="molecule type" value="Genomic_DNA"/>
</dbReference>
<evidence type="ECO:0000313" key="4">
    <source>
        <dbReference type="Proteomes" id="UP000332933"/>
    </source>
</evidence>